<dbReference type="SMART" id="SM00174">
    <property type="entry name" value="RHO"/>
    <property type="match status" value="1"/>
</dbReference>
<dbReference type="Pfam" id="PF00071">
    <property type="entry name" value="Ras"/>
    <property type="match status" value="1"/>
</dbReference>
<dbReference type="NCBIfam" id="TIGR00231">
    <property type="entry name" value="small_GTP"/>
    <property type="match status" value="1"/>
</dbReference>
<dbReference type="PROSITE" id="PS51417">
    <property type="entry name" value="ARF"/>
    <property type="match status" value="1"/>
</dbReference>
<protein>
    <submittedName>
        <fullName evidence="2">Similar to Saccharomyces cerevisiae YOR089C VPS21 Rab family GTPase required for endocytic transport and for sorting of vacuolar hydrolases</fullName>
    </submittedName>
</protein>
<dbReference type="SMART" id="SM00173">
    <property type="entry name" value="RAS"/>
    <property type="match status" value="1"/>
</dbReference>
<dbReference type="EMBL" id="FXLY01000003">
    <property type="protein sequence ID" value="SMN19259.1"/>
    <property type="molecule type" value="Genomic_DNA"/>
</dbReference>
<gene>
    <name evidence="2" type="ORF">KASA_0P04433G</name>
</gene>
<dbReference type="OrthoDB" id="63533at2759"/>
<dbReference type="GO" id="GO:0003924">
    <property type="term" value="F:GTPase activity"/>
    <property type="evidence" value="ECO:0007669"/>
    <property type="project" value="InterPro"/>
</dbReference>
<dbReference type="FunFam" id="3.40.50.300:FF:000808">
    <property type="entry name" value="Small GTP-binding protein, putative"/>
    <property type="match status" value="1"/>
</dbReference>
<dbReference type="GO" id="GO:0005525">
    <property type="term" value="F:GTP binding"/>
    <property type="evidence" value="ECO:0007669"/>
    <property type="project" value="InterPro"/>
</dbReference>
<dbReference type="SUPFAM" id="SSF52540">
    <property type="entry name" value="P-loop containing nucleoside triphosphate hydrolases"/>
    <property type="match status" value="1"/>
</dbReference>
<reference evidence="2 3" key="1">
    <citation type="submission" date="2017-04" db="EMBL/GenBank/DDBJ databases">
        <authorList>
            <person name="Afonso C.L."/>
            <person name="Miller P.J."/>
            <person name="Scott M.A."/>
            <person name="Spackman E."/>
            <person name="Goraichik I."/>
            <person name="Dimitrov K.M."/>
            <person name="Suarez D.L."/>
            <person name="Swayne D.E."/>
        </authorList>
    </citation>
    <scope>NUCLEOTIDE SEQUENCE [LARGE SCALE GENOMIC DNA]</scope>
</reference>
<dbReference type="SMART" id="SM00175">
    <property type="entry name" value="RAB"/>
    <property type="match status" value="1"/>
</dbReference>
<evidence type="ECO:0000313" key="3">
    <source>
        <dbReference type="Proteomes" id="UP000196158"/>
    </source>
</evidence>
<dbReference type="Gene3D" id="3.40.50.300">
    <property type="entry name" value="P-loop containing nucleotide triphosphate hydrolases"/>
    <property type="match status" value="1"/>
</dbReference>
<proteinExistence type="predicted"/>
<sequence length="210" mass="23437">MTNPVESRNGKRHCNLKVVLLGDSSVGKSSLVMRYVIGKFQTSNATIGAAFMTKTIQLNGDKEVTLEIWDTAGQERYRSLTPMYYRGTDVAIIVYDVTSPISLSHAETWIDELKSYVDTERNSSALKIILAANKADLVDGYQQPEELKKSRSENFFVVSAKSGDGIEELFDGVVGDLPDEMFIKHSQTVENETIQIDKKFYNIDTSSCNC</sequence>
<dbReference type="InterPro" id="IPR001806">
    <property type="entry name" value="Small_GTPase"/>
</dbReference>
<dbReference type="PRINTS" id="PR00449">
    <property type="entry name" value="RASTRNSFRMNG"/>
</dbReference>
<keyword evidence="1" id="KW-0547">Nucleotide-binding</keyword>
<dbReference type="PROSITE" id="PS51421">
    <property type="entry name" value="RAS"/>
    <property type="match status" value="1"/>
</dbReference>
<keyword evidence="3" id="KW-1185">Reference proteome</keyword>
<dbReference type="AlphaFoldDB" id="A0A1X7R197"/>
<dbReference type="SMART" id="SM00177">
    <property type="entry name" value="ARF"/>
    <property type="match status" value="1"/>
</dbReference>
<dbReference type="PANTHER" id="PTHR47978">
    <property type="match status" value="1"/>
</dbReference>
<keyword evidence="2" id="KW-0378">Hydrolase</keyword>
<evidence type="ECO:0000256" key="1">
    <source>
        <dbReference type="ARBA" id="ARBA00022741"/>
    </source>
</evidence>
<dbReference type="PROSITE" id="PS51419">
    <property type="entry name" value="RAB"/>
    <property type="match status" value="1"/>
</dbReference>
<accession>A0A1X7R197</accession>
<dbReference type="InterPro" id="IPR005225">
    <property type="entry name" value="Small_GTP-bd"/>
</dbReference>
<dbReference type="InterPro" id="IPR027417">
    <property type="entry name" value="P-loop_NTPase"/>
</dbReference>
<name>A0A1X7R197_9SACH</name>
<dbReference type="STRING" id="1789683.A0A1X7R197"/>
<organism evidence="2 3">
    <name type="scientific">Maudiozyma saulgeensis</name>
    <dbReference type="NCBI Taxonomy" id="1789683"/>
    <lineage>
        <taxon>Eukaryota</taxon>
        <taxon>Fungi</taxon>
        <taxon>Dikarya</taxon>
        <taxon>Ascomycota</taxon>
        <taxon>Saccharomycotina</taxon>
        <taxon>Saccharomycetes</taxon>
        <taxon>Saccharomycetales</taxon>
        <taxon>Saccharomycetaceae</taxon>
        <taxon>Maudiozyma</taxon>
    </lineage>
</organism>
<dbReference type="PROSITE" id="PS51420">
    <property type="entry name" value="RHO"/>
    <property type="match status" value="1"/>
</dbReference>
<dbReference type="SMART" id="SM00176">
    <property type="entry name" value="RAN"/>
    <property type="match status" value="1"/>
</dbReference>
<evidence type="ECO:0000313" key="2">
    <source>
        <dbReference type="EMBL" id="SMN19259.1"/>
    </source>
</evidence>
<dbReference type="Proteomes" id="UP000196158">
    <property type="component" value="Unassembled WGS sequence"/>
</dbReference>